<sequence length="132" mass="14554">MPGHCRPAPPNPTDPHGPTPGVADDRPLCSRCDAVCCRLTVVLQEGDRIASHLTTHTEAGLHVMARDEDGWCVALDGVHMRCSIYEHRPAVCRRFEMGGPYCLAIREDYRRHGPGAVPDHDPHHTTDTNSKT</sequence>
<keyword evidence="3" id="KW-1185">Reference proteome</keyword>
<gene>
    <name evidence="2" type="ORF">H4F99_11510</name>
</gene>
<evidence type="ECO:0000313" key="2">
    <source>
        <dbReference type="EMBL" id="MBB1089107.1"/>
    </source>
</evidence>
<comment type="caution">
    <text evidence="2">The sequence shown here is derived from an EMBL/GenBank/DDBJ whole genome shotgun (WGS) entry which is preliminary data.</text>
</comment>
<dbReference type="EMBL" id="JACHTE010000008">
    <property type="protein sequence ID" value="MBB1089107.1"/>
    <property type="molecule type" value="Genomic_DNA"/>
</dbReference>
<organism evidence="2 3">
    <name type="scientific">Marilutibacter penaei</name>
    <dbReference type="NCBI Taxonomy" id="2759900"/>
    <lineage>
        <taxon>Bacteria</taxon>
        <taxon>Pseudomonadati</taxon>
        <taxon>Pseudomonadota</taxon>
        <taxon>Gammaproteobacteria</taxon>
        <taxon>Lysobacterales</taxon>
        <taxon>Lysobacteraceae</taxon>
        <taxon>Marilutibacter</taxon>
    </lineage>
</organism>
<dbReference type="RefSeq" id="WP_182669895.1">
    <property type="nucleotide sequence ID" value="NZ_JACHTE010000008.1"/>
</dbReference>
<name>A0A7W3U569_9GAMM</name>
<dbReference type="InterPro" id="IPR005358">
    <property type="entry name" value="Puta_zinc/iron-chelating_dom"/>
</dbReference>
<evidence type="ECO:0000256" key="1">
    <source>
        <dbReference type="SAM" id="MobiDB-lite"/>
    </source>
</evidence>
<dbReference type="AlphaFoldDB" id="A0A7W3U569"/>
<evidence type="ECO:0000313" key="3">
    <source>
        <dbReference type="Proteomes" id="UP000552587"/>
    </source>
</evidence>
<dbReference type="Pfam" id="PF03692">
    <property type="entry name" value="CxxCxxCC"/>
    <property type="match status" value="1"/>
</dbReference>
<feature type="compositionally biased region" description="Pro residues" evidence="1">
    <location>
        <begin position="7"/>
        <end position="18"/>
    </location>
</feature>
<protein>
    <submittedName>
        <fullName evidence="2">YkgJ family cysteine cluster protein</fullName>
    </submittedName>
</protein>
<dbReference type="Proteomes" id="UP000552587">
    <property type="component" value="Unassembled WGS sequence"/>
</dbReference>
<feature type="region of interest" description="Disordered" evidence="1">
    <location>
        <begin position="113"/>
        <end position="132"/>
    </location>
</feature>
<reference evidence="2 3" key="1">
    <citation type="submission" date="2020-07" db="EMBL/GenBank/DDBJ databases">
        <authorList>
            <person name="Xu S."/>
            <person name="Li A."/>
        </authorList>
    </citation>
    <scope>NUCLEOTIDE SEQUENCE [LARGE SCALE GENOMIC DNA]</scope>
    <source>
        <strain evidence="2 3">SG-8</strain>
    </source>
</reference>
<accession>A0A7W3U569</accession>
<proteinExistence type="predicted"/>
<feature type="region of interest" description="Disordered" evidence="1">
    <location>
        <begin position="1"/>
        <end position="22"/>
    </location>
</feature>